<dbReference type="Pfam" id="PF00403">
    <property type="entry name" value="HMA"/>
    <property type="match status" value="1"/>
</dbReference>
<keyword evidence="3" id="KW-1185">Reference proteome</keyword>
<comment type="caution">
    <text evidence="2">The sequence shown here is derived from an EMBL/GenBank/DDBJ whole genome shotgun (WGS) entry which is preliminary data.</text>
</comment>
<organism evidence="2 3">
    <name type="scientific">Polaribacter aquimarinus</name>
    <dbReference type="NCBI Taxonomy" id="2100726"/>
    <lineage>
        <taxon>Bacteria</taxon>
        <taxon>Pseudomonadati</taxon>
        <taxon>Bacteroidota</taxon>
        <taxon>Flavobacteriia</taxon>
        <taxon>Flavobacteriales</taxon>
        <taxon>Flavobacteriaceae</taxon>
    </lineage>
</organism>
<evidence type="ECO:0000313" key="2">
    <source>
        <dbReference type="EMBL" id="PWG06023.1"/>
    </source>
</evidence>
<evidence type="ECO:0000259" key="1">
    <source>
        <dbReference type="Pfam" id="PF00403"/>
    </source>
</evidence>
<dbReference type="EMBL" id="QFFG01000002">
    <property type="protein sequence ID" value="PWG06023.1"/>
    <property type="molecule type" value="Genomic_DNA"/>
</dbReference>
<protein>
    <recommendedName>
        <fullName evidence="1">HMA domain-containing protein</fullName>
    </recommendedName>
</protein>
<accession>A0A2U2JCF5</accession>
<dbReference type="Gene3D" id="3.30.70.100">
    <property type="match status" value="1"/>
</dbReference>
<proteinExistence type="predicted"/>
<dbReference type="OrthoDB" id="1521937at2"/>
<dbReference type="RefSeq" id="WP_109404354.1">
    <property type="nucleotide sequence ID" value="NZ_QFFG01000002.1"/>
</dbReference>
<name>A0A2U2JCF5_9FLAO</name>
<dbReference type="AlphaFoldDB" id="A0A2U2JCF5"/>
<gene>
    <name evidence="2" type="ORF">DIS07_06205</name>
</gene>
<dbReference type="SUPFAM" id="SSF55008">
    <property type="entry name" value="HMA, heavy metal-associated domain"/>
    <property type="match status" value="1"/>
</dbReference>
<dbReference type="InterPro" id="IPR006121">
    <property type="entry name" value="HMA_dom"/>
</dbReference>
<reference evidence="2 3" key="1">
    <citation type="submission" date="2018-05" db="EMBL/GenBank/DDBJ databases">
        <title>Polaribacter aquimarinus sp. nov., isolated from sediment in a sediment of sea.</title>
        <authorList>
            <person name="Lu D."/>
        </authorList>
    </citation>
    <scope>NUCLEOTIDE SEQUENCE [LARGE SCALE GENOMIC DNA]</scope>
    <source>
        <strain evidence="2 3">ZY113</strain>
    </source>
</reference>
<dbReference type="GO" id="GO:0046872">
    <property type="term" value="F:metal ion binding"/>
    <property type="evidence" value="ECO:0007669"/>
    <property type="project" value="InterPro"/>
</dbReference>
<evidence type="ECO:0000313" key="3">
    <source>
        <dbReference type="Proteomes" id="UP000245670"/>
    </source>
</evidence>
<dbReference type="Proteomes" id="UP000245670">
    <property type="component" value="Unassembled WGS sequence"/>
</dbReference>
<feature type="domain" description="HMA" evidence="1">
    <location>
        <begin position="4"/>
        <end position="43"/>
    </location>
</feature>
<dbReference type="InterPro" id="IPR036163">
    <property type="entry name" value="HMA_dom_sf"/>
</dbReference>
<sequence>METTVIIKNLRCNTCKDKVIAALDKFNTISNIEIDITKGSLNFNCISHNAMEGIRIYLKKIGYPITEDSTVIKKGSLQEVSNN</sequence>